<dbReference type="Proteomes" id="UP000299102">
    <property type="component" value="Unassembled WGS sequence"/>
</dbReference>
<proteinExistence type="predicted"/>
<keyword evidence="3" id="KW-1185">Reference proteome</keyword>
<sequence length="94" mass="10501">MPGRSNRVVVNSHSGAGTGASDGEVTRSKTPILTILWNNKDRLALGARPVEFTEFKRGCVNLNDEFRDTRPLTVLNNKKIDAVRRIIETDRHVT</sequence>
<dbReference type="AlphaFoldDB" id="A0A4C1Z855"/>
<organism evidence="2 3">
    <name type="scientific">Eumeta variegata</name>
    <name type="common">Bagworm moth</name>
    <name type="synonym">Eumeta japonica</name>
    <dbReference type="NCBI Taxonomy" id="151549"/>
    <lineage>
        <taxon>Eukaryota</taxon>
        <taxon>Metazoa</taxon>
        <taxon>Ecdysozoa</taxon>
        <taxon>Arthropoda</taxon>
        <taxon>Hexapoda</taxon>
        <taxon>Insecta</taxon>
        <taxon>Pterygota</taxon>
        <taxon>Neoptera</taxon>
        <taxon>Endopterygota</taxon>
        <taxon>Lepidoptera</taxon>
        <taxon>Glossata</taxon>
        <taxon>Ditrysia</taxon>
        <taxon>Tineoidea</taxon>
        <taxon>Psychidae</taxon>
        <taxon>Oiketicinae</taxon>
        <taxon>Eumeta</taxon>
    </lineage>
</organism>
<gene>
    <name evidence="2" type="ORF">EVAR_54184_1</name>
</gene>
<feature type="region of interest" description="Disordered" evidence="1">
    <location>
        <begin position="1"/>
        <end position="25"/>
    </location>
</feature>
<protein>
    <submittedName>
        <fullName evidence="2">Uncharacterized protein</fullName>
    </submittedName>
</protein>
<accession>A0A4C1Z855</accession>
<name>A0A4C1Z855_EUMVA</name>
<comment type="caution">
    <text evidence="2">The sequence shown here is derived from an EMBL/GenBank/DDBJ whole genome shotgun (WGS) entry which is preliminary data.</text>
</comment>
<reference evidence="2 3" key="1">
    <citation type="journal article" date="2019" name="Commun. Biol.">
        <title>The bagworm genome reveals a unique fibroin gene that provides high tensile strength.</title>
        <authorList>
            <person name="Kono N."/>
            <person name="Nakamura H."/>
            <person name="Ohtoshi R."/>
            <person name="Tomita M."/>
            <person name="Numata K."/>
            <person name="Arakawa K."/>
        </authorList>
    </citation>
    <scope>NUCLEOTIDE SEQUENCE [LARGE SCALE GENOMIC DNA]</scope>
</reference>
<evidence type="ECO:0000313" key="3">
    <source>
        <dbReference type="Proteomes" id="UP000299102"/>
    </source>
</evidence>
<dbReference type="OrthoDB" id="10017160at2759"/>
<evidence type="ECO:0000256" key="1">
    <source>
        <dbReference type="SAM" id="MobiDB-lite"/>
    </source>
</evidence>
<dbReference type="EMBL" id="BGZK01001713">
    <property type="protein sequence ID" value="GBP85031.1"/>
    <property type="molecule type" value="Genomic_DNA"/>
</dbReference>
<evidence type="ECO:0000313" key="2">
    <source>
        <dbReference type="EMBL" id="GBP85031.1"/>
    </source>
</evidence>